<evidence type="ECO:0000256" key="9">
    <source>
        <dbReference type="ARBA" id="ARBA00023163"/>
    </source>
</evidence>
<dbReference type="InterPro" id="IPR013087">
    <property type="entry name" value="Znf_C2H2_type"/>
</dbReference>
<dbReference type="SUPFAM" id="SSF57667">
    <property type="entry name" value="beta-beta-alpha zinc fingers"/>
    <property type="match status" value="3"/>
</dbReference>
<keyword evidence="3" id="KW-0479">Metal-binding</keyword>
<evidence type="ECO:0000256" key="1">
    <source>
        <dbReference type="ARBA" id="ARBA00004123"/>
    </source>
</evidence>
<keyword evidence="4" id="KW-0677">Repeat</keyword>
<evidence type="ECO:0000256" key="7">
    <source>
        <dbReference type="ARBA" id="ARBA00023015"/>
    </source>
</evidence>
<dbReference type="GO" id="GO:0008270">
    <property type="term" value="F:zinc ion binding"/>
    <property type="evidence" value="ECO:0007669"/>
    <property type="project" value="UniProtKB-KW"/>
</dbReference>
<proteinExistence type="inferred from homology"/>
<feature type="domain" description="C2H2-type" evidence="13">
    <location>
        <begin position="259"/>
        <end position="286"/>
    </location>
</feature>
<feature type="domain" description="C2H2-type" evidence="13">
    <location>
        <begin position="231"/>
        <end position="258"/>
    </location>
</feature>
<dbReference type="PANTHER" id="PTHR16515:SF49">
    <property type="entry name" value="GASTRULA ZINC FINGER PROTEIN XLCGF49.1-LIKE-RELATED"/>
    <property type="match status" value="1"/>
</dbReference>
<dbReference type="PROSITE" id="PS50157">
    <property type="entry name" value="ZINC_FINGER_C2H2_2"/>
    <property type="match status" value="6"/>
</dbReference>
<comment type="subcellular location">
    <subcellularLocation>
        <location evidence="1">Nucleus</location>
    </subcellularLocation>
</comment>
<dbReference type="Gene3D" id="3.30.160.60">
    <property type="entry name" value="Classic Zinc Finger"/>
    <property type="match status" value="5"/>
</dbReference>
<dbReference type="OrthoDB" id="6077919at2759"/>
<feature type="domain" description="C2H2-type" evidence="13">
    <location>
        <begin position="203"/>
        <end position="230"/>
    </location>
</feature>
<keyword evidence="7" id="KW-0805">Transcription regulation</keyword>
<keyword evidence="5 11" id="KW-0863">Zinc-finger</keyword>
<dbReference type="InterPro" id="IPR036236">
    <property type="entry name" value="Znf_C2H2_sf"/>
</dbReference>
<feature type="domain" description="C2H2-type" evidence="13">
    <location>
        <begin position="173"/>
        <end position="202"/>
    </location>
</feature>
<protein>
    <submittedName>
        <fullName evidence="14">Zinc finger protein 39</fullName>
    </submittedName>
</protein>
<evidence type="ECO:0000256" key="3">
    <source>
        <dbReference type="ARBA" id="ARBA00022723"/>
    </source>
</evidence>
<keyword evidence="6" id="KW-0862">Zinc</keyword>
<feature type="domain" description="C2H2-type" evidence="13">
    <location>
        <begin position="287"/>
        <end position="306"/>
    </location>
</feature>
<dbReference type="FunFam" id="3.30.160.60:FF:000125">
    <property type="entry name" value="Putative zinc finger protein 143"/>
    <property type="match status" value="1"/>
</dbReference>
<keyword evidence="8" id="KW-0238">DNA-binding</keyword>
<accession>A0A078AM84</accession>
<keyword evidence="10" id="KW-0539">Nucleus</keyword>
<dbReference type="Proteomes" id="UP000039865">
    <property type="component" value="Unassembled WGS sequence"/>
</dbReference>
<evidence type="ECO:0000256" key="6">
    <source>
        <dbReference type="ARBA" id="ARBA00022833"/>
    </source>
</evidence>
<evidence type="ECO:0000256" key="8">
    <source>
        <dbReference type="ARBA" id="ARBA00023125"/>
    </source>
</evidence>
<evidence type="ECO:0000256" key="10">
    <source>
        <dbReference type="ARBA" id="ARBA00023242"/>
    </source>
</evidence>
<evidence type="ECO:0000256" key="2">
    <source>
        <dbReference type="ARBA" id="ARBA00006991"/>
    </source>
</evidence>
<dbReference type="GO" id="GO:0005634">
    <property type="term" value="C:nucleus"/>
    <property type="evidence" value="ECO:0007669"/>
    <property type="project" value="UniProtKB-SubCell"/>
</dbReference>
<dbReference type="InParanoid" id="A0A078AM84"/>
<evidence type="ECO:0000256" key="12">
    <source>
        <dbReference type="SAM" id="MobiDB-lite"/>
    </source>
</evidence>
<dbReference type="FunFam" id="3.30.160.60:FF:000264">
    <property type="entry name" value="Zinc finger protein 236"/>
    <property type="match status" value="1"/>
</dbReference>
<reference evidence="14 15" key="1">
    <citation type="submission" date="2014-06" db="EMBL/GenBank/DDBJ databases">
        <authorList>
            <person name="Swart Estienne"/>
        </authorList>
    </citation>
    <scope>NUCLEOTIDE SEQUENCE [LARGE SCALE GENOMIC DNA]</scope>
    <source>
        <strain evidence="14 15">130c</strain>
    </source>
</reference>
<keyword evidence="15" id="KW-1185">Reference proteome</keyword>
<dbReference type="GO" id="GO:0010468">
    <property type="term" value="P:regulation of gene expression"/>
    <property type="evidence" value="ECO:0007669"/>
    <property type="project" value="TreeGrafter"/>
</dbReference>
<dbReference type="AlphaFoldDB" id="A0A078AM84"/>
<evidence type="ECO:0000259" key="13">
    <source>
        <dbReference type="PROSITE" id="PS50157"/>
    </source>
</evidence>
<dbReference type="GO" id="GO:0003677">
    <property type="term" value="F:DNA binding"/>
    <property type="evidence" value="ECO:0007669"/>
    <property type="project" value="UniProtKB-KW"/>
</dbReference>
<evidence type="ECO:0000256" key="5">
    <source>
        <dbReference type="ARBA" id="ARBA00022771"/>
    </source>
</evidence>
<dbReference type="PROSITE" id="PS00028">
    <property type="entry name" value="ZINC_FINGER_C2H2_1"/>
    <property type="match status" value="5"/>
</dbReference>
<feature type="region of interest" description="Disordered" evidence="12">
    <location>
        <begin position="367"/>
        <end position="390"/>
    </location>
</feature>
<dbReference type="EMBL" id="CCKQ01011904">
    <property type="protein sequence ID" value="CDW83505.1"/>
    <property type="molecule type" value="Genomic_DNA"/>
</dbReference>
<evidence type="ECO:0000256" key="4">
    <source>
        <dbReference type="ARBA" id="ARBA00022737"/>
    </source>
</evidence>
<keyword evidence="9" id="KW-0804">Transcription</keyword>
<name>A0A078AM84_STYLE</name>
<comment type="similarity">
    <text evidence="2">Belongs to the krueppel C2H2-type zinc-finger protein family.</text>
</comment>
<evidence type="ECO:0000256" key="11">
    <source>
        <dbReference type="PROSITE-ProRule" id="PRU00042"/>
    </source>
</evidence>
<feature type="domain" description="C2H2-type" evidence="13">
    <location>
        <begin position="143"/>
        <end position="172"/>
    </location>
</feature>
<dbReference type="FunFam" id="3.30.160.60:FF:001480">
    <property type="entry name" value="Si:cabz01071911.3"/>
    <property type="match status" value="1"/>
</dbReference>
<dbReference type="Pfam" id="PF00096">
    <property type="entry name" value="zf-C2H2"/>
    <property type="match status" value="5"/>
</dbReference>
<dbReference type="SMART" id="SM00355">
    <property type="entry name" value="ZnF_C2H2"/>
    <property type="match status" value="6"/>
</dbReference>
<gene>
    <name evidence="14" type="primary">Contig6344.g6797</name>
    <name evidence="14" type="ORF">STYLEM_12553</name>
</gene>
<evidence type="ECO:0000313" key="14">
    <source>
        <dbReference type="EMBL" id="CDW83505.1"/>
    </source>
</evidence>
<dbReference type="InterPro" id="IPR050331">
    <property type="entry name" value="Zinc_finger"/>
</dbReference>
<organism evidence="14 15">
    <name type="scientific">Stylonychia lemnae</name>
    <name type="common">Ciliate</name>
    <dbReference type="NCBI Taxonomy" id="5949"/>
    <lineage>
        <taxon>Eukaryota</taxon>
        <taxon>Sar</taxon>
        <taxon>Alveolata</taxon>
        <taxon>Ciliophora</taxon>
        <taxon>Intramacronucleata</taxon>
        <taxon>Spirotrichea</taxon>
        <taxon>Stichotrichia</taxon>
        <taxon>Sporadotrichida</taxon>
        <taxon>Oxytrichidae</taxon>
        <taxon>Stylonychinae</taxon>
        <taxon>Stylonychia</taxon>
    </lineage>
</organism>
<dbReference type="PANTHER" id="PTHR16515">
    <property type="entry name" value="PR DOMAIN ZINC FINGER PROTEIN"/>
    <property type="match status" value="1"/>
</dbReference>
<sequence length="586" mass="69171">MNLNNFQTFQNLTALNNNNFYNEYQLQKPEANYHELKVIYGSQRIQMLYLLDETLSQLYNKLRMMFDINPQYEIFLQEQDKGTLVYQTIEFQTGSSYYLWIKDDENSLKGRKQQTDKLQPDTLGIEEEIKEDQLSKDDGSPIMYCPFYECKKPFRHSGNLKTHIRSHTNERPFQCQFPLCGLSFITKGHLKTHMINHSNEKPFKCHICGISYSQKSRLEIHLRKHFGIKPFTCEICGNHFTEKGNLNVHMKSHKGKRDYECEICCQKFITKGHLEDHFRRHKKDRKFKCEICGSEFYRSTQLKNHQLNQMRCIKNKQLKEYEENYFSMHKNKLSNMSLFPVNDAQILQLPSMSQIAANLNIKSSNSNSGCSKSGMLQQQNNDQQMCQSQQQAQSSNLIQQKVNHQSLPTFCGNFQSQEHHQQIIQKPQVFQHQSSQLLQQQPQIIYTSQPKVQQQNINQAVVQQQNQTVFQQNSQPKVIKIISQAQYQEQNSQNQQFQPLIQIQPQCIQQAIRVEQPKYYQIQQSTNQINQQFQHQQNQQLLVQAPLIHQNQVQFIQVPQNCQLISSTNHNEYPAQQQQFIQRKYL</sequence>
<evidence type="ECO:0000313" key="15">
    <source>
        <dbReference type="Proteomes" id="UP000039865"/>
    </source>
</evidence>